<dbReference type="SUPFAM" id="SSF47413">
    <property type="entry name" value="lambda repressor-like DNA-binding domains"/>
    <property type="match status" value="1"/>
</dbReference>
<dbReference type="InterPro" id="IPR001387">
    <property type="entry name" value="Cro/C1-type_HTH"/>
</dbReference>
<dbReference type="PROSITE" id="PS50943">
    <property type="entry name" value="HTH_CROC1"/>
    <property type="match status" value="1"/>
</dbReference>
<dbReference type="CDD" id="cd00093">
    <property type="entry name" value="HTH_XRE"/>
    <property type="match status" value="1"/>
</dbReference>
<reference evidence="3 4" key="1">
    <citation type="submission" date="2023-04" db="EMBL/GenBank/DDBJ databases">
        <title>Complete genome sequence of Alisedimentitalea scapharcae.</title>
        <authorList>
            <person name="Rong J.-C."/>
            <person name="Yi M.-L."/>
            <person name="Zhao Q."/>
        </authorList>
    </citation>
    <scope>NUCLEOTIDE SEQUENCE [LARGE SCALE GENOMIC DNA]</scope>
    <source>
        <strain evidence="3 4">KCTC 42119</strain>
    </source>
</reference>
<dbReference type="Gene3D" id="1.10.260.40">
    <property type="entry name" value="lambda repressor-like DNA-binding domains"/>
    <property type="match status" value="1"/>
</dbReference>
<gene>
    <name evidence="3" type="ORF">QEZ52_00435</name>
</gene>
<organism evidence="3 4">
    <name type="scientific">Aliisedimentitalea scapharcae</name>
    <dbReference type="NCBI Taxonomy" id="1524259"/>
    <lineage>
        <taxon>Bacteria</taxon>
        <taxon>Pseudomonadati</taxon>
        <taxon>Pseudomonadota</taxon>
        <taxon>Alphaproteobacteria</taxon>
        <taxon>Rhodobacterales</taxon>
        <taxon>Roseobacteraceae</taxon>
        <taxon>Aliisedimentitalea</taxon>
    </lineage>
</organism>
<feature type="domain" description="HTH cro/C1-type" evidence="2">
    <location>
        <begin position="16"/>
        <end position="70"/>
    </location>
</feature>
<dbReference type="InterPro" id="IPR010982">
    <property type="entry name" value="Lambda_DNA-bd_dom_sf"/>
</dbReference>
<evidence type="ECO:0000256" key="1">
    <source>
        <dbReference type="SAM" id="MobiDB-lite"/>
    </source>
</evidence>
<protein>
    <submittedName>
        <fullName evidence="3">Helix-turn-helix transcriptional regulator</fullName>
    </submittedName>
</protein>
<name>A0ABZ2XSI4_9RHOB</name>
<dbReference type="RefSeq" id="WP_406646918.1">
    <property type="nucleotide sequence ID" value="NZ_CP123584.1"/>
</dbReference>
<dbReference type="EMBL" id="CP123584">
    <property type="protein sequence ID" value="WZK89051.1"/>
    <property type="molecule type" value="Genomic_DNA"/>
</dbReference>
<sequence>MSDSDKYPHAQIGERLKAIRLSKDLNVKEFVSLIDVNYTRYINWETGARRLMPEDAVKFCDLFEVDLDFIYRGKLDALSDKILKALSSMPRDSAHKTSKDNPDTSARSIS</sequence>
<dbReference type="SMART" id="SM00530">
    <property type="entry name" value="HTH_XRE"/>
    <property type="match status" value="1"/>
</dbReference>
<proteinExistence type="predicted"/>
<feature type="compositionally biased region" description="Basic and acidic residues" evidence="1">
    <location>
        <begin position="92"/>
        <end position="102"/>
    </location>
</feature>
<keyword evidence="4" id="KW-1185">Reference proteome</keyword>
<evidence type="ECO:0000259" key="2">
    <source>
        <dbReference type="PROSITE" id="PS50943"/>
    </source>
</evidence>
<dbReference type="Pfam" id="PF01381">
    <property type="entry name" value="HTH_3"/>
    <property type="match status" value="1"/>
</dbReference>
<evidence type="ECO:0000313" key="3">
    <source>
        <dbReference type="EMBL" id="WZK89051.1"/>
    </source>
</evidence>
<feature type="region of interest" description="Disordered" evidence="1">
    <location>
        <begin position="89"/>
        <end position="110"/>
    </location>
</feature>
<evidence type="ECO:0000313" key="4">
    <source>
        <dbReference type="Proteomes" id="UP001623232"/>
    </source>
</evidence>
<dbReference type="Proteomes" id="UP001623232">
    <property type="component" value="Chromosome"/>
</dbReference>
<accession>A0ABZ2XSI4</accession>